<proteinExistence type="predicted"/>
<dbReference type="AlphaFoldDB" id="A0A7K0EG22"/>
<accession>A0A7K0EG22</accession>
<dbReference type="Gene3D" id="2.180.10.10">
    <property type="entry name" value="RHS repeat-associated core"/>
    <property type="match status" value="1"/>
</dbReference>
<dbReference type="NCBIfam" id="TIGR01643">
    <property type="entry name" value="YD_repeat_2x"/>
    <property type="match status" value="1"/>
</dbReference>
<protein>
    <submittedName>
        <fullName evidence="2">DUF4595 domain-containing protein</fullName>
    </submittedName>
</protein>
<dbReference type="EMBL" id="WJXZ01000001">
    <property type="protein sequence ID" value="MRS60396.1"/>
    <property type="molecule type" value="Genomic_DNA"/>
</dbReference>
<feature type="chain" id="PRO_5029604394" evidence="1">
    <location>
        <begin position="22"/>
        <end position="310"/>
    </location>
</feature>
<reference evidence="2 3" key="1">
    <citation type="journal article" date="2018" name="Antonie Van Leeuwenhoek">
        <title>Larkinella terrae sp. nov., isolated from soil on Jeju Island, South Korea.</title>
        <authorList>
            <person name="Ten L.N."/>
            <person name="Jeon J."/>
            <person name="Park S.J."/>
            <person name="Park S."/>
            <person name="Lee S.Y."/>
            <person name="Kim M.K."/>
            <person name="Jung H.Y."/>
        </authorList>
    </citation>
    <scope>NUCLEOTIDE SEQUENCE [LARGE SCALE GENOMIC DNA]</scope>
    <source>
        <strain evidence="2 3">KCTC 52001</strain>
    </source>
</reference>
<name>A0A7K0EG22_9BACT</name>
<dbReference type="RefSeq" id="WP_154173270.1">
    <property type="nucleotide sequence ID" value="NZ_WJXZ01000001.1"/>
</dbReference>
<sequence length="310" mass="33631">MFTKRLLFWAACLLVATQFSACDDHLPGSEPSRLRVKSLTQELPDVAGRTLLAPTSTVSTFAYDSQGRLSTITTNRSGAVETSTCQYDAQNRLSQLKRTIVANPPAGSDSEEQYMYSYNSDGQVSELTYTNNGVSGGSWVLTPTYNAANQMISSTKQFTTSGLTHTENHTFAYTDNNLTSFTATSSTNAKQTVINGTLETTYTYDTRLNPFYGVFAVPAPGPVASLPTGGVYNYETYYGGLTNLFNLSPNNVASSQSASVITTGSLPPGPTVNTAVTYSYTYNGSNLPTSRIKKTNGVVEETLYYEYETY</sequence>
<feature type="signal peptide" evidence="1">
    <location>
        <begin position="1"/>
        <end position="21"/>
    </location>
</feature>
<comment type="caution">
    <text evidence="2">The sequence shown here is derived from an EMBL/GenBank/DDBJ whole genome shotgun (WGS) entry which is preliminary data.</text>
</comment>
<dbReference type="OrthoDB" id="940356at2"/>
<evidence type="ECO:0000313" key="3">
    <source>
        <dbReference type="Proteomes" id="UP000441754"/>
    </source>
</evidence>
<gene>
    <name evidence="2" type="ORF">GJJ30_03755</name>
</gene>
<evidence type="ECO:0000256" key="1">
    <source>
        <dbReference type="SAM" id="SignalP"/>
    </source>
</evidence>
<keyword evidence="1" id="KW-0732">Signal</keyword>
<evidence type="ECO:0000313" key="2">
    <source>
        <dbReference type="EMBL" id="MRS60396.1"/>
    </source>
</evidence>
<dbReference type="InterPro" id="IPR006530">
    <property type="entry name" value="YD"/>
</dbReference>
<keyword evidence="3" id="KW-1185">Reference proteome</keyword>
<organism evidence="2 3">
    <name type="scientific">Larkinella terrae</name>
    <dbReference type="NCBI Taxonomy" id="2025311"/>
    <lineage>
        <taxon>Bacteria</taxon>
        <taxon>Pseudomonadati</taxon>
        <taxon>Bacteroidota</taxon>
        <taxon>Cytophagia</taxon>
        <taxon>Cytophagales</taxon>
        <taxon>Spirosomataceae</taxon>
        <taxon>Larkinella</taxon>
    </lineage>
</organism>
<dbReference type="Proteomes" id="UP000441754">
    <property type="component" value="Unassembled WGS sequence"/>
</dbReference>